<dbReference type="Gene3D" id="1.10.10.10">
    <property type="entry name" value="Winged helix-like DNA-binding domain superfamily/Winged helix DNA-binding domain"/>
    <property type="match status" value="1"/>
</dbReference>
<keyword evidence="6" id="KW-1185">Reference proteome</keyword>
<dbReference type="PROSITE" id="PS50995">
    <property type="entry name" value="HTH_MARR_2"/>
    <property type="match status" value="1"/>
</dbReference>
<dbReference type="Gene3D" id="6.10.250.2360">
    <property type="match status" value="1"/>
</dbReference>
<sequence length="151" mass="16920">MQNEEVAKQLDRCLNEIHLAAENKREVLVAPEEIELTNTQGHILMLLAQNGPQTNAELARTLAISPAAMTKAMKSLNHRADPVVSAISDPEDARIKRWSLTHTGVSLAQLHEKDHQNTRMAYVEMLNDFPENEVAVISRFLTELEARCVRG</sequence>
<dbReference type="PANTHER" id="PTHR42756">
    <property type="entry name" value="TRANSCRIPTIONAL REGULATOR, MARR"/>
    <property type="match status" value="1"/>
</dbReference>
<evidence type="ECO:0000313" key="6">
    <source>
        <dbReference type="Proteomes" id="UP000030643"/>
    </source>
</evidence>
<dbReference type="GO" id="GO:0003700">
    <property type="term" value="F:DNA-binding transcription factor activity"/>
    <property type="evidence" value="ECO:0007669"/>
    <property type="project" value="InterPro"/>
</dbReference>
<evidence type="ECO:0000256" key="1">
    <source>
        <dbReference type="ARBA" id="ARBA00023015"/>
    </source>
</evidence>
<evidence type="ECO:0000313" key="5">
    <source>
        <dbReference type="EMBL" id="GAK30069.1"/>
    </source>
</evidence>
<dbReference type="RefSeq" id="WP_027698210.1">
    <property type="nucleotide sequence ID" value="NZ_DF820484.1"/>
</dbReference>
<dbReference type="Proteomes" id="UP000030643">
    <property type="component" value="Unassembled WGS sequence"/>
</dbReference>
<dbReference type="STRING" id="1329250.WOSG25_011610"/>
<dbReference type="EMBL" id="DF820484">
    <property type="protein sequence ID" value="GAK30069.1"/>
    <property type="molecule type" value="Genomic_DNA"/>
</dbReference>
<protein>
    <submittedName>
        <fullName evidence="5">Transcriptional repressor MarR</fullName>
    </submittedName>
</protein>
<dbReference type="GO" id="GO:0003677">
    <property type="term" value="F:DNA binding"/>
    <property type="evidence" value="ECO:0007669"/>
    <property type="project" value="UniProtKB-KW"/>
</dbReference>
<accession>A0A069CRP1</accession>
<organism evidence="5 6">
    <name type="scientific">Weissella oryzae (strain DSM 25784 / JCM 18191 / LMG 30913 / SG25)</name>
    <dbReference type="NCBI Taxonomy" id="1329250"/>
    <lineage>
        <taxon>Bacteria</taxon>
        <taxon>Bacillati</taxon>
        <taxon>Bacillota</taxon>
        <taxon>Bacilli</taxon>
        <taxon>Lactobacillales</taxon>
        <taxon>Lactobacillaceae</taxon>
        <taxon>Weissella</taxon>
    </lineage>
</organism>
<keyword evidence="1" id="KW-0805">Transcription regulation</keyword>
<dbReference type="InterPro" id="IPR036390">
    <property type="entry name" value="WH_DNA-bd_sf"/>
</dbReference>
<dbReference type="InterPro" id="IPR000835">
    <property type="entry name" value="HTH_MarR-typ"/>
</dbReference>
<dbReference type="eggNOG" id="COG1846">
    <property type="taxonomic scope" value="Bacteria"/>
</dbReference>
<dbReference type="Pfam" id="PF01047">
    <property type="entry name" value="MarR"/>
    <property type="match status" value="1"/>
</dbReference>
<feature type="domain" description="HTH marR-type" evidence="4">
    <location>
        <begin position="3"/>
        <end position="146"/>
    </location>
</feature>
<dbReference type="AlphaFoldDB" id="A0A069CRP1"/>
<proteinExistence type="predicted"/>
<evidence type="ECO:0000256" key="2">
    <source>
        <dbReference type="ARBA" id="ARBA00023125"/>
    </source>
</evidence>
<dbReference type="SUPFAM" id="SSF46785">
    <property type="entry name" value="Winged helix' DNA-binding domain"/>
    <property type="match status" value="1"/>
</dbReference>
<dbReference type="PANTHER" id="PTHR42756:SF1">
    <property type="entry name" value="TRANSCRIPTIONAL REPRESSOR OF EMRAB OPERON"/>
    <property type="match status" value="1"/>
</dbReference>
<gene>
    <name evidence="5" type="primary">marR</name>
    <name evidence="5" type="ORF">WOSG25_011610</name>
</gene>
<keyword evidence="2" id="KW-0238">DNA-binding</keyword>
<dbReference type="InterPro" id="IPR036388">
    <property type="entry name" value="WH-like_DNA-bd_sf"/>
</dbReference>
<name>A0A069CRP1_WEIOS</name>
<dbReference type="OrthoDB" id="2319602at2"/>
<keyword evidence="3" id="KW-0804">Transcription</keyword>
<evidence type="ECO:0000256" key="3">
    <source>
        <dbReference type="ARBA" id="ARBA00023163"/>
    </source>
</evidence>
<dbReference type="Gene3D" id="6.10.140.1680">
    <property type="match status" value="1"/>
</dbReference>
<evidence type="ECO:0000259" key="4">
    <source>
        <dbReference type="PROSITE" id="PS50995"/>
    </source>
</evidence>
<reference evidence="6" key="1">
    <citation type="journal article" date="2014" name="Genome Announc.">
        <title>Draft genome sequence of Weissella oryzae SG25T, isolated from fermented rice grains.</title>
        <authorList>
            <person name="Tanizawa Y."/>
            <person name="Fujisawa T."/>
            <person name="Mochizuki T."/>
            <person name="Kaminuma E."/>
            <person name="Suzuki Y."/>
            <person name="Nakamura Y."/>
            <person name="Tohno M."/>
        </authorList>
    </citation>
    <scope>NUCLEOTIDE SEQUENCE [LARGE SCALE GENOMIC DNA]</scope>
    <source>
        <strain evidence="6">DSM 25784 / JCM 18191 / LMG 30913 / SG25</strain>
    </source>
</reference>
<dbReference type="SMART" id="SM00347">
    <property type="entry name" value="HTH_MARR"/>
    <property type="match status" value="1"/>
</dbReference>